<accession>A0ABR0KAJ9</accession>
<comment type="similarity">
    <text evidence="1">Belongs to the short-chain dehydrogenases/reductases (SDR) family.</text>
</comment>
<evidence type="ECO:0000313" key="5">
    <source>
        <dbReference type="EMBL" id="KAK5092763.1"/>
    </source>
</evidence>
<evidence type="ECO:0000256" key="4">
    <source>
        <dbReference type="SAM" id="MobiDB-lite"/>
    </source>
</evidence>
<keyword evidence="2" id="KW-0521">NADP</keyword>
<dbReference type="PRINTS" id="PR00081">
    <property type="entry name" value="GDHRDH"/>
</dbReference>
<evidence type="ECO:0000256" key="2">
    <source>
        <dbReference type="ARBA" id="ARBA00022857"/>
    </source>
</evidence>
<dbReference type="PANTHER" id="PTHR24320:SF272">
    <property type="entry name" value="NAD(P)-BINDING ROSSMANN-FOLD SUPERFAMILY PROTEIN"/>
    <property type="match status" value="1"/>
</dbReference>
<proteinExistence type="inferred from homology"/>
<dbReference type="Gene3D" id="3.40.50.720">
    <property type="entry name" value="NAD(P)-binding Rossmann-like Domain"/>
    <property type="match status" value="1"/>
</dbReference>
<sequence>MSSKYAVAHSSAKLNGPGDERPTAQKIIDDNNLNGKLMGKVALITGCSSGIGIETARAMKSTGATIYVTVRDVAKGQKALADILEPGKVELLTCDQNSLTSVEAAAKAFLSKSATLNILINNAGIMAVPKRELTQDGHESQFGVNHLAHFLLFHQLKDTLLSSATTDFPSRVVCVSSSGHRRSGVHFDDLYLEQDYDPWTAYGQAKTSNVYMANEIERRYGSRNLHAFSLHPGGIWTGLQIHMDTSKLKGNPEVERKLKSTEQGAATSVWAAIDGELVGKGGLYLEDCQVARPAAEAAKAENGSAGYAEHAYNPEAEGRLWTESCRLLGIQDE</sequence>
<evidence type="ECO:0000256" key="1">
    <source>
        <dbReference type="ARBA" id="ARBA00006484"/>
    </source>
</evidence>
<dbReference type="InterPro" id="IPR002347">
    <property type="entry name" value="SDR_fam"/>
</dbReference>
<feature type="region of interest" description="Disordered" evidence="4">
    <location>
        <begin position="1"/>
        <end position="23"/>
    </location>
</feature>
<reference evidence="5 6" key="1">
    <citation type="submission" date="2023-08" db="EMBL/GenBank/DDBJ databases">
        <title>Black Yeasts Isolated from many extreme environments.</title>
        <authorList>
            <person name="Coleine C."/>
            <person name="Stajich J.E."/>
            <person name="Selbmann L."/>
        </authorList>
    </citation>
    <scope>NUCLEOTIDE SEQUENCE [LARGE SCALE GENOMIC DNA]</scope>
    <source>
        <strain evidence="5 6">CCFEE 5885</strain>
    </source>
</reference>
<keyword evidence="6" id="KW-1185">Reference proteome</keyword>
<evidence type="ECO:0000313" key="6">
    <source>
        <dbReference type="Proteomes" id="UP001345013"/>
    </source>
</evidence>
<dbReference type="PANTHER" id="PTHR24320">
    <property type="entry name" value="RETINOL DEHYDROGENASE"/>
    <property type="match status" value="1"/>
</dbReference>
<comment type="caution">
    <text evidence="5">The sequence shown here is derived from an EMBL/GenBank/DDBJ whole genome shotgun (WGS) entry which is preliminary data.</text>
</comment>
<dbReference type="InterPro" id="IPR036291">
    <property type="entry name" value="NAD(P)-bd_dom_sf"/>
</dbReference>
<keyword evidence="3" id="KW-0560">Oxidoreductase</keyword>
<dbReference type="EMBL" id="JAVRRG010000053">
    <property type="protein sequence ID" value="KAK5092763.1"/>
    <property type="molecule type" value="Genomic_DNA"/>
</dbReference>
<protein>
    <recommendedName>
        <fullName evidence="7">Short-chain dehydrogenase</fullName>
    </recommendedName>
</protein>
<gene>
    <name evidence="5" type="ORF">LTR24_004955</name>
</gene>
<evidence type="ECO:0000256" key="3">
    <source>
        <dbReference type="ARBA" id="ARBA00023002"/>
    </source>
</evidence>
<dbReference type="Pfam" id="PF00106">
    <property type="entry name" value="adh_short"/>
    <property type="match status" value="1"/>
</dbReference>
<organism evidence="5 6">
    <name type="scientific">Lithohypha guttulata</name>
    <dbReference type="NCBI Taxonomy" id="1690604"/>
    <lineage>
        <taxon>Eukaryota</taxon>
        <taxon>Fungi</taxon>
        <taxon>Dikarya</taxon>
        <taxon>Ascomycota</taxon>
        <taxon>Pezizomycotina</taxon>
        <taxon>Eurotiomycetes</taxon>
        <taxon>Chaetothyriomycetidae</taxon>
        <taxon>Chaetothyriales</taxon>
        <taxon>Trichomeriaceae</taxon>
        <taxon>Lithohypha</taxon>
    </lineage>
</organism>
<dbReference type="Proteomes" id="UP001345013">
    <property type="component" value="Unassembled WGS sequence"/>
</dbReference>
<dbReference type="SUPFAM" id="SSF51735">
    <property type="entry name" value="NAD(P)-binding Rossmann-fold domains"/>
    <property type="match status" value="1"/>
</dbReference>
<evidence type="ECO:0008006" key="7">
    <source>
        <dbReference type="Google" id="ProtNLM"/>
    </source>
</evidence>
<name>A0ABR0KAJ9_9EURO</name>